<dbReference type="PROSITE" id="PS51918">
    <property type="entry name" value="RADICAL_SAM"/>
    <property type="match status" value="1"/>
</dbReference>
<gene>
    <name evidence="7" type="ORF">MU516_16180</name>
</gene>
<dbReference type="PANTHER" id="PTHR43273">
    <property type="entry name" value="ANAEROBIC SULFATASE-MATURATING ENZYME HOMOLOG ASLB-RELATED"/>
    <property type="match status" value="1"/>
</dbReference>
<feature type="domain" description="Radical SAM core" evidence="6">
    <location>
        <begin position="2"/>
        <end position="242"/>
    </location>
</feature>
<evidence type="ECO:0000256" key="2">
    <source>
        <dbReference type="ARBA" id="ARBA00022691"/>
    </source>
</evidence>
<dbReference type="Pfam" id="PF04055">
    <property type="entry name" value="Radical_SAM"/>
    <property type="match status" value="1"/>
</dbReference>
<protein>
    <submittedName>
        <fullName evidence="7">Radical SAM protein</fullName>
    </submittedName>
</protein>
<evidence type="ECO:0000256" key="3">
    <source>
        <dbReference type="ARBA" id="ARBA00022723"/>
    </source>
</evidence>
<keyword evidence="4" id="KW-0408">Iron</keyword>
<dbReference type="SFLD" id="SFLDG01072">
    <property type="entry name" value="dehydrogenase_like"/>
    <property type="match status" value="1"/>
</dbReference>
<dbReference type="SUPFAM" id="SSF102114">
    <property type="entry name" value="Radical SAM enzymes"/>
    <property type="match status" value="1"/>
</dbReference>
<keyword evidence="2" id="KW-0949">S-adenosyl-L-methionine</keyword>
<dbReference type="EMBL" id="JANAVZ010000011">
    <property type="protein sequence ID" value="MCT4334401.1"/>
    <property type="molecule type" value="Genomic_DNA"/>
</dbReference>
<dbReference type="RefSeq" id="WP_260278316.1">
    <property type="nucleotide sequence ID" value="NZ_JANAVZ010000011.1"/>
</dbReference>
<dbReference type="InterPro" id="IPR007197">
    <property type="entry name" value="rSAM"/>
</dbReference>
<dbReference type="InterPro" id="IPR023867">
    <property type="entry name" value="Sulphatase_maturase_rSAM"/>
</dbReference>
<evidence type="ECO:0000313" key="8">
    <source>
        <dbReference type="Proteomes" id="UP001320702"/>
    </source>
</evidence>
<dbReference type="SFLD" id="SFLDG01386">
    <property type="entry name" value="main_SPASM_domain-containing"/>
    <property type="match status" value="1"/>
</dbReference>
<evidence type="ECO:0000259" key="6">
    <source>
        <dbReference type="PROSITE" id="PS51918"/>
    </source>
</evidence>
<dbReference type="PANTHER" id="PTHR43273:SF8">
    <property type="entry name" value="RADICAL SAM DOMAIN PROTEIN"/>
    <property type="match status" value="1"/>
</dbReference>
<name>A0ABT2KDF8_9RHOB</name>
<dbReference type="InterPro" id="IPR013785">
    <property type="entry name" value="Aldolase_TIM"/>
</dbReference>
<proteinExistence type="predicted"/>
<keyword evidence="5" id="KW-0411">Iron-sulfur</keyword>
<dbReference type="SFLD" id="SFLDG01067">
    <property type="entry name" value="SPASM/twitch_domain_containing"/>
    <property type="match status" value="1"/>
</dbReference>
<evidence type="ECO:0000256" key="4">
    <source>
        <dbReference type="ARBA" id="ARBA00023004"/>
    </source>
</evidence>
<evidence type="ECO:0000256" key="1">
    <source>
        <dbReference type="ARBA" id="ARBA00001966"/>
    </source>
</evidence>
<accession>A0ABT2KDF8</accession>
<reference evidence="7 8" key="1">
    <citation type="submission" date="2022-04" db="EMBL/GenBank/DDBJ databases">
        <title>Paracoccus sp. YLB-12 draft genome sequence.</title>
        <authorList>
            <person name="Yu L."/>
        </authorList>
    </citation>
    <scope>NUCLEOTIDE SEQUENCE [LARGE SCALE GENOMIC DNA]</scope>
    <source>
        <strain evidence="7 8">YLB-12</strain>
    </source>
</reference>
<dbReference type="Gene3D" id="3.20.20.70">
    <property type="entry name" value="Aldolase class I"/>
    <property type="match status" value="1"/>
</dbReference>
<dbReference type="InterPro" id="IPR058240">
    <property type="entry name" value="rSAM_sf"/>
</dbReference>
<keyword evidence="8" id="KW-1185">Reference proteome</keyword>
<dbReference type="SFLD" id="SFLDS00029">
    <property type="entry name" value="Radical_SAM"/>
    <property type="match status" value="1"/>
</dbReference>
<organism evidence="7 8">
    <name type="scientific">Paracoccus maritimus</name>
    <dbReference type="NCBI Taxonomy" id="2933292"/>
    <lineage>
        <taxon>Bacteria</taxon>
        <taxon>Pseudomonadati</taxon>
        <taxon>Pseudomonadota</taxon>
        <taxon>Alphaproteobacteria</taxon>
        <taxon>Rhodobacterales</taxon>
        <taxon>Paracoccaceae</taxon>
        <taxon>Paracoccus</taxon>
    </lineage>
</organism>
<sequence length="400" mass="43930">MSSEYRIDLVVLQGTPFCNLNCTYCDLSRESRRTRILMAPELIERSFREIFESPFLGDTLTVIWHSGEPLTLPIAYYDDAIGLILAIRTACGRDDIDVRFDIQTNGVLIDEAWCAFFVRHAAHLDLGMSCDGPAGMHDAFRRNWSGRASHAAVVRAFDLLAAHGIAPKVIAVVTDRTLDDPDAFFEFFWERRAQIRGFHFNALADGGAAADPALNYDTSDRERYRSFYRRLIHLATSHAGHDDAFEIGNLTHGLRRILAAGDADEPEAQATAPLQSLNIDANGFVTSFYAGLAPDAFPERYEGGVTLGNILDTTLQEIAGSPKLSSIARDFERSRAACAAACPYFGVCPGGFELTKLARHGDFDGSETPECAIHVKALTDALLDDLESHAADSARHRVSA</sequence>
<comment type="caution">
    <text evidence="7">The sequence shown here is derived from an EMBL/GenBank/DDBJ whole genome shotgun (WGS) entry which is preliminary data.</text>
</comment>
<dbReference type="Proteomes" id="UP001320702">
    <property type="component" value="Unassembled WGS sequence"/>
</dbReference>
<comment type="cofactor">
    <cofactor evidence="1">
        <name>[4Fe-4S] cluster</name>
        <dbReference type="ChEBI" id="CHEBI:49883"/>
    </cofactor>
</comment>
<evidence type="ECO:0000313" key="7">
    <source>
        <dbReference type="EMBL" id="MCT4334401.1"/>
    </source>
</evidence>
<keyword evidence="3" id="KW-0479">Metal-binding</keyword>
<dbReference type="CDD" id="cd01335">
    <property type="entry name" value="Radical_SAM"/>
    <property type="match status" value="1"/>
</dbReference>
<evidence type="ECO:0000256" key="5">
    <source>
        <dbReference type="ARBA" id="ARBA00023014"/>
    </source>
</evidence>